<accession>A0A0D2G4R1</accession>
<dbReference type="RefSeq" id="XP_016620286.1">
    <property type="nucleotide sequence ID" value="XM_016763962.1"/>
</dbReference>
<proteinExistence type="predicted"/>
<evidence type="ECO:0000313" key="3">
    <source>
        <dbReference type="Proteomes" id="UP000053789"/>
    </source>
</evidence>
<evidence type="ECO:0000313" key="2">
    <source>
        <dbReference type="EMBL" id="KIW93617.1"/>
    </source>
</evidence>
<evidence type="ECO:0000256" key="1">
    <source>
        <dbReference type="SAM" id="MobiDB-lite"/>
    </source>
</evidence>
<feature type="compositionally biased region" description="Polar residues" evidence="1">
    <location>
        <begin position="53"/>
        <end position="65"/>
    </location>
</feature>
<name>A0A0D2G4R1_CLAB1</name>
<protein>
    <submittedName>
        <fullName evidence="2">Uncharacterized protein</fullName>
    </submittedName>
</protein>
<dbReference type="GeneID" id="27699150"/>
<dbReference type="Proteomes" id="UP000053789">
    <property type="component" value="Unassembled WGS sequence"/>
</dbReference>
<feature type="region of interest" description="Disordered" evidence="1">
    <location>
        <begin position="35"/>
        <end position="75"/>
    </location>
</feature>
<dbReference type="VEuPathDB" id="FungiDB:Z519_06222"/>
<sequence length="341" mass="38501">MANSTEAIETDLSTLFDRYPDINFDTTGDLISSSGISEHFSSPGSNATDHNDTPVSKDSTSTAHTSPLRPNLRSVDALNSPTLDQFLKQLTNADLPLMCKEAFESLAQEIAGLGSLLVPTNGDHYQGYIDSNKLKILSQIRSMSVQLRQSADKVTEQINNIDFVKTRAPFTVDPSNQNLWCTYRQRAILITWYTALPCRTEKMILEYLTHVFDSYVYHPFLQLLGIEDVDTDVQDAINSLYDILMSLLHTYAMWMNGMRDIQVNHMQPLMRRIRRSPQILEEIAEAEHLGQTVKASVGSPEAPGMQAADERVIQELGLNTSRRRAAIPARVRQRYRREHTV</sequence>
<keyword evidence="3" id="KW-1185">Reference proteome</keyword>
<reference evidence="2" key="1">
    <citation type="submission" date="2015-01" db="EMBL/GenBank/DDBJ databases">
        <title>The Genome Sequence of Cladophialophora bantiana CBS 173.52.</title>
        <authorList>
            <consortium name="The Broad Institute Genomics Platform"/>
            <person name="Cuomo C."/>
            <person name="de Hoog S."/>
            <person name="Gorbushina A."/>
            <person name="Stielow B."/>
            <person name="Teixiera M."/>
            <person name="Abouelleil A."/>
            <person name="Chapman S.B."/>
            <person name="Priest M."/>
            <person name="Young S.K."/>
            <person name="Wortman J."/>
            <person name="Nusbaum C."/>
            <person name="Birren B."/>
        </authorList>
    </citation>
    <scope>NUCLEOTIDE SEQUENCE [LARGE SCALE GENOMIC DNA]</scope>
    <source>
        <strain evidence="2">CBS 173.52</strain>
    </source>
</reference>
<feature type="compositionally biased region" description="Low complexity" evidence="1">
    <location>
        <begin position="35"/>
        <end position="45"/>
    </location>
</feature>
<dbReference type="EMBL" id="KN846987">
    <property type="protein sequence ID" value="KIW93617.1"/>
    <property type="molecule type" value="Genomic_DNA"/>
</dbReference>
<dbReference type="OrthoDB" id="4140225at2759"/>
<gene>
    <name evidence="2" type="ORF">Z519_06222</name>
</gene>
<dbReference type="AlphaFoldDB" id="A0A0D2G4R1"/>
<organism evidence="2 3">
    <name type="scientific">Cladophialophora bantiana (strain ATCC 10958 / CBS 173.52 / CDC B-1940 / NIH 8579)</name>
    <name type="common">Xylohypha bantiana</name>
    <dbReference type="NCBI Taxonomy" id="1442370"/>
    <lineage>
        <taxon>Eukaryota</taxon>
        <taxon>Fungi</taxon>
        <taxon>Dikarya</taxon>
        <taxon>Ascomycota</taxon>
        <taxon>Pezizomycotina</taxon>
        <taxon>Eurotiomycetes</taxon>
        <taxon>Chaetothyriomycetidae</taxon>
        <taxon>Chaetothyriales</taxon>
        <taxon>Herpotrichiellaceae</taxon>
        <taxon>Cladophialophora</taxon>
    </lineage>
</organism>
<dbReference type="HOGENOM" id="CLU_813903_0_0_1"/>